<evidence type="ECO:0000313" key="2">
    <source>
        <dbReference type="Proteomes" id="UP000295382"/>
    </source>
</evidence>
<reference evidence="1 2" key="1">
    <citation type="submission" date="2019-03" db="EMBL/GenBank/DDBJ databases">
        <title>Genomic Encyclopedia of Type Strains, Phase IV (KMG-IV): sequencing the most valuable type-strain genomes for metagenomic binning, comparative biology and taxonomic classification.</title>
        <authorList>
            <person name="Goeker M."/>
        </authorList>
    </citation>
    <scope>NUCLEOTIDE SEQUENCE [LARGE SCALE GENOMIC DNA]</scope>
    <source>
        <strain evidence="1 2">DSM 7445</strain>
    </source>
</reference>
<gene>
    <name evidence="1" type="ORF">EDC30_11924</name>
</gene>
<keyword evidence="2" id="KW-1185">Reference proteome</keyword>
<organism evidence="1 2">
    <name type="scientific">Paucimonas lemoignei</name>
    <name type="common">Pseudomonas lemoignei</name>
    <dbReference type="NCBI Taxonomy" id="29443"/>
    <lineage>
        <taxon>Bacteria</taxon>
        <taxon>Pseudomonadati</taxon>
        <taxon>Pseudomonadota</taxon>
        <taxon>Betaproteobacteria</taxon>
        <taxon>Burkholderiales</taxon>
        <taxon>Burkholderiaceae</taxon>
        <taxon>Paucimonas</taxon>
    </lineage>
</organism>
<protein>
    <submittedName>
        <fullName evidence="1">Uncharacterized protein</fullName>
    </submittedName>
</protein>
<proteinExistence type="predicted"/>
<dbReference type="Proteomes" id="UP000295382">
    <property type="component" value="Unassembled WGS sequence"/>
</dbReference>
<name>A0A4R3HS89_PAULE</name>
<dbReference type="EMBL" id="SLZQ01000019">
    <property type="protein sequence ID" value="TCS32913.1"/>
    <property type="molecule type" value="Genomic_DNA"/>
</dbReference>
<accession>A0A4R3HS89</accession>
<sequence>MITNKTERKYRSGSYGPNKLQLTALITCEKHSASFAVCRQRGKMTRDVIRSFVDRHITNATGA</sequence>
<evidence type="ECO:0000313" key="1">
    <source>
        <dbReference type="EMBL" id="TCS32913.1"/>
    </source>
</evidence>
<comment type="caution">
    <text evidence="1">The sequence shown here is derived from an EMBL/GenBank/DDBJ whole genome shotgun (WGS) entry which is preliminary data.</text>
</comment>
<dbReference type="AlphaFoldDB" id="A0A4R3HS89"/>